<dbReference type="AlphaFoldDB" id="A0AAN7S754"/>
<protein>
    <submittedName>
        <fullName evidence="2">Uncharacterized protein</fullName>
    </submittedName>
</protein>
<keyword evidence="3" id="KW-1185">Reference proteome</keyword>
<evidence type="ECO:0000256" key="1">
    <source>
        <dbReference type="SAM" id="MobiDB-lite"/>
    </source>
</evidence>
<name>A0AAN7S754_9COLE</name>
<gene>
    <name evidence="2" type="ORF">RN001_013651</name>
</gene>
<reference evidence="3" key="1">
    <citation type="submission" date="2023-01" db="EMBL/GenBank/DDBJ databases">
        <title>Key to firefly adult light organ development and bioluminescence: homeobox transcription factors regulate luciferase expression and transportation to peroxisome.</title>
        <authorList>
            <person name="Fu X."/>
        </authorList>
    </citation>
    <scope>NUCLEOTIDE SEQUENCE [LARGE SCALE GENOMIC DNA]</scope>
</reference>
<evidence type="ECO:0000313" key="2">
    <source>
        <dbReference type="EMBL" id="KAK4874291.1"/>
    </source>
</evidence>
<accession>A0AAN7S754</accession>
<dbReference type="Proteomes" id="UP001353858">
    <property type="component" value="Unassembled WGS sequence"/>
</dbReference>
<evidence type="ECO:0000313" key="3">
    <source>
        <dbReference type="Proteomes" id="UP001353858"/>
    </source>
</evidence>
<sequence length="113" mass="13571">MDKLRNEEQIRNNDDERCKKSSRTEFDAIHPRFRTEDPEQVKEFQITNDYYCEQCQLYFAPDVDGLKTHFKEDMVHHRPVGSCFYCQGPVYAYSFNTRTQIHHSCKDTNKKKL</sequence>
<comment type="caution">
    <text evidence="2">The sequence shown here is derived from an EMBL/GenBank/DDBJ whole genome shotgun (WGS) entry which is preliminary data.</text>
</comment>
<dbReference type="EMBL" id="JARPUR010000006">
    <property type="protein sequence ID" value="KAK4874291.1"/>
    <property type="molecule type" value="Genomic_DNA"/>
</dbReference>
<feature type="region of interest" description="Disordered" evidence="1">
    <location>
        <begin position="1"/>
        <end position="22"/>
    </location>
</feature>
<organism evidence="2 3">
    <name type="scientific">Aquatica leii</name>
    <dbReference type="NCBI Taxonomy" id="1421715"/>
    <lineage>
        <taxon>Eukaryota</taxon>
        <taxon>Metazoa</taxon>
        <taxon>Ecdysozoa</taxon>
        <taxon>Arthropoda</taxon>
        <taxon>Hexapoda</taxon>
        <taxon>Insecta</taxon>
        <taxon>Pterygota</taxon>
        <taxon>Neoptera</taxon>
        <taxon>Endopterygota</taxon>
        <taxon>Coleoptera</taxon>
        <taxon>Polyphaga</taxon>
        <taxon>Elateriformia</taxon>
        <taxon>Elateroidea</taxon>
        <taxon>Lampyridae</taxon>
        <taxon>Luciolinae</taxon>
        <taxon>Aquatica</taxon>
    </lineage>
</organism>
<proteinExistence type="predicted"/>